<keyword evidence="3 6" id="KW-0812">Transmembrane</keyword>
<feature type="transmembrane region" description="Helical" evidence="6">
    <location>
        <begin position="54"/>
        <end position="73"/>
    </location>
</feature>
<evidence type="ECO:0000313" key="8">
    <source>
        <dbReference type="Proteomes" id="UP000053029"/>
    </source>
</evidence>
<feature type="transmembrane region" description="Helical" evidence="6">
    <location>
        <begin position="85"/>
        <end position="104"/>
    </location>
</feature>
<proteinExistence type="inferred from homology"/>
<evidence type="ECO:0000256" key="2">
    <source>
        <dbReference type="ARBA" id="ARBA00005587"/>
    </source>
</evidence>
<dbReference type="Proteomes" id="UP000053029">
    <property type="component" value="Unassembled WGS sequence"/>
</dbReference>
<dbReference type="GO" id="GO:0005886">
    <property type="term" value="C:plasma membrane"/>
    <property type="evidence" value="ECO:0007669"/>
    <property type="project" value="TreeGrafter"/>
</dbReference>
<dbReference type="InterPro" id="IPR051633">
    <property type="entry name" value="AceTr"/>
</dbReference>
<evidence type="ECO:0000256" key="4">
    <source>
        <dbReference type="ARBA" id="ARBA00022989"/>
    </source>
</evidence>
<evidence type="ECO:0000256" key="5">
    <source>
        <dbReference type="ARBA" id="ARBA00023136"/>
    </source>
</evidence>
<dbReference type="RefSeq" id="XP_013289514.1">
    <property type="nucleotide sequence ID" value="XM_013434060.1"/>
</dbReference>
<feature type="transmembrane region" description="Helical" evidence="6">
    <location>
        <begin position="215"/>
        <end position="236"/>
    </location>
</feature>
<comment type="subcellular location">
    <subcellularLocation>
        <location evidence="1">Membrane</location>
        <topology evidence="1">Multi-pass membrane protein</topology>
    </subcellularLocation>
</comment>
<evidence type="ECO:0008006" key="9">
    <source>
        <dbReference type="Google" id="ProtNLM"/>
    </source>
</evidence>
<dbReference type="AlphaFoldDB" id="A0A0D2E6H6"/>
<evidence type="ECO:0000313" key="7">
    <source>
        <dbReference type="EMBL" id="KIW85706.1"/>
    </source>
</evidence>
<dbReference type="GO" id="GO:0015123">
    <property type="term" value="F:acetate transmembrane transporter activity"/>
    <property type="evidence" value="ECO:0007669"/>
    <property type="project" value="TreeGrafter"/>
</dbReference>
<keyword evidence="8" id="KW-1185">Reference proteome</keyword>
<keyword evidence="5 6" id="KW-0472">Membrane</keyword>
<keyword evidence="4 6" id="KW-1133">Transmembrane helix</keyword>
<feature type="transmembrane region" description="Helical" evidence="6">
    <location>
        <begin position="182"/>
        <end position="203"/>
    </location>
</feature>
<gene>
    <name evidence="7" type="ORF">Z517_01098</name>
</gene>
<organism evidence="7 8">
    <name type="scientific">Fonsecaea pedrosoi CBS 271.37</name>
    <dbReference type="NCBI Taxonomy" id="1442368"/>
    <lineage>
        <taxon>Eukaryota</taxon>
        <taxon>Fungi</taxon>
        <taxon>Dikarya</taxon>
        <taxon>Ascomycota</taxon>
        <taxon>Pezizomycotina</taxon>
        <taxon>Eurotiomycetes</taxon>
        <taxon>Chaetothyriomycetidae</taxon>
        <taxon>Chaetothyriales</taxon>
        <taxon>Herpotrichiellaceae</taxon>
        <taxon>Fonsecaea</taxon>
    </lineage>
</organism>
<dbReference type="VEuPathDB" id="FungiDB:Z517_01098"/>
<evidence type="ECO:0000256" key="6">
    <source>
        <dbReference type="SAM" id="Phobius"/>
    </source>
</evidence>
<feature type="transmembrane region" description="Helical" evidence="6">
    <location>
        <begin position="111"/>
        <end position="132"/>
    </location>
</feature>
<dbReference type="InterPro" id="IPR000791">
    <property type="entry name" value="Gpr1/Fun34/SatP-like"/>
</dbReference>
<dbReference type="HOGENOM" id="CLU_051062_4_0_1"/>
<comment type="similarity">
    <text evidence="2">Belongs to the acetate uptake transporter (AceTr) (TC 2.A.96) family.</text>
</comment>
<evidence type="ECO:0000256" key="3">
    <source>
        <dbReference type="ARBA" id="ARBA00022692"/>
    </source>
</evidence>
<sequence length="274" mass="29176">MDAKEINPSPVPLGRTDTIQSINLSMEMFEKLYLSPQNRVKGDLRKTFANPTPLPLLGFLVASFPLACALMGWRGAGGGGAASIGASYFFGGLLQLIGSFLEWILGNTFPFVVFGSFGAFWLAFGATLTPYFNAEGAFTAGATTAAEKAAGAASFESSLAFFLLAIGILVFLYLICSLRTNVAFFLIFFLLDLALFLLTGAYWRAAAGDGQGFENLAKASGACVFAMCIVGFYLLFAQLLEAVQFPLHLPVGDLSHLVRARAPKSAATDVEKGE</sequence>
<dbReference type="GeneID" id="25300588"/>
<dbReference type="PANTHER" id="PTHR31123:SF4">
    <property type="entry name" value="PROTEIN ALCS"/>
    <property type="match status" value="1"/>
</dbReference>
<name>A0A0D2E6H6_9EURO</name>
<dbReference type="Pfam" id="PF01184">
    <property type="entry name" value="Gpr1_Fun34_YaaH"/>
    <property type="match status" value="1"/>
</dbReference>
<accession>A0A0D2E6H6</accession>
<evidence type="ECO:0000256" key="1">
    <source>
        <dbReference type="ARBA" id="ARBA00004141"/>
    </source>
</evidence>
<dbReference type="PANTHER" id="PTHR31123">
    <property type="entry name" value="ACCUMULATION OF DYADS PROTEIN 2-RELATED"/>
    <property type="match status" value="1"/>
</dbReference>
<feature type="transmembrane region" description="Helical" evidence="6">
    <location>
        <begin position="152"/>
        <end position="175"/>
    </location>
</feature>
<reference evidence="7 8" key="1">
    <citation type="submission" date="2015-01" db="EMBL/GenBank/DDBJ databases">
        <title>The Genome Sequence of Fonsecaea pedrosoi CBS 271.37.</title>
        <authorList>
            <consortium name="The Broad Institute Genomics Platform"/>
            <person name="Cuomo C."/>
            <person name="de Hoog S."/>
            <person name="Gorbushina A."/>
            <person name="Stielow B."/>
            <person name="Teixiera M."/>
            <person name="Abouelleil A."/>
            <person name="Chapman S.B."/>
            <person name="Priest M."/>
            <person name="Young S.K."/>
            <person name="Wortman J."/>
            <person name="Nusbaum C."/>
            <person name="Birren B."/>
        </authorList>
    </citation>
    <scope>NUCLEOTIDE SEQUENCE [LARGE SCALE GENOMIC DNA]</scope>
    <source>
        <strain evidence="7 8">CBS 271.37</strain>
    </source>
</reference>
<dbReference type="STRING" id="1442368.A0A0D2E6H6"/>
<dbReference type="EMBL" id="KN846969">
    <property type="protein sequence ID" value="KIW85706.1"/>
    <property type="molecule type" value="Genomic_DNA"/>
</dbReference>
<protein>
    <recommendedName>
        <fullName evidence="9">GPR1/FUN34/YaaH-class plasma membrane protein</fullName>
    </recommendedName>
</protein>